<dbReference type="Gene3D" id="3.50.50.60">
    <property type="entry name" value="FAD/NAD(P)-binding domain"/>
    <property type="match status" value="1"/>
</dbReference>
<dbReference type="PATRIC" id="fig|443610.3.peg.3672"/>
<dbReference type="Proteomes" id="UP000033632">
    <property type="component" value="Unassembled WGS sequence"/>
</dbReference>
<keyword evidence="1" id="KW-0560">Oxidoreductase</keyword>
<dbReference type="GO" id="GO:0005737">
    <property type="term" value="C:cytoplasm"/>
    <property type="evidence" value="ECO:0007669"/>
    <property type="project" value="TreeGrafter"/>
</dbReference>
<dbReference type="OrthoDB" id="9787190at2"/>
<dbReference type="SUPFAM" id="SSF51905">
    <property type="entry name" value="FAD/NAD(P)-binding domain"/>
    <property type="match status" value="1"/>
</dbReference>
<protein>
    <recommendedName>
        <fullName evidence="2">FAD dependent oxidoreductase domain-containing protein</fullName>
    </recommendedName>
</protein>
<organism evidence="3 4">
    <name type="scientific">Devosia geojensis</name>
    <dbReference type="NCBI Taxonomy" id="443610"/>
    <lineage>
        <taxon>Bacteria</taxon>
        <taxon>Pseudomonadati</taxon>
        <taxon>Pseudomonadota</taxon>
        <taxon>Alphaproteobacteria</taxon>
        <taxon>Hyphomicrobiales</taxon>
        <taxon>Devosiaceae</taxon>
        <taxon>Devosia</taxon>
    </lineage>
</organism>
<evidence type="ECO:0000259" key="2">
    <source>
        <dbReference type="Pfam" id="PF01266"/>
    </source>
</evidence>
<dbReference type="AlphaFoldDB" id="A0A0F5FV08"/>
<dbReference type="InterPro" id="IPR006076">
    <property type="entry name" value="FAD-dep_OxRdtase"/>
</dbReference>
<dbReference type="PANTHER" id="PTHR13847">
    <property type="entry name" value="SARCOSINE DEHYDROGENASE-RELATED"/>
    <property type="match status" value="1"/>
</dbReference>
<dbReference type="InterPro" id="IPR036188">
    <property type="entry name" value="FAD/NAD-bd_sf"/>
</dbReference>
<evidence type="ECO:0000256" key="1">
    <source>
        <dbReference type="ARBA" id="ARBA00023002"/>
    </source>
</evidence>
<dbReference type="EMBL" id="JZEX01000059">
    <property type="protein sequence ID" value="KKB12711.1"/>
    <property type="molecule type" value="Genomic_DNA"/>
</dbReference>
<comment type="caution">
    <text evidence="3">The sequence shown here is derived from an EMBL/GenBank/DDBJ whole genome shotgun (WGS) entry which is preliminary data.</text>
</comment>
<feature type="domain" description="FAD dependent oxidoreductase" evidence="2">
    <location>
        <begin position="3"/>
        <end position="357"/>
    </location>
</feature>
<sequence>MADVVIIGAGISGSSSAYELAREGLDVVLVDRFGPAAMASGWTLAGVRQSGRHPAELPLAKAAVDIWATLADELDSPTHYRRGGNLRLARTPEEAAVIEDIVRDQTAAGLELKLLKTNKDIREIAPAIAEHVLTASLCPTDGSADPSSTVLGFVRAAERLGVKTRFGERVLSIEVEDGRVTGVVTDQGRIPTRKVVVAAGIFGNEILRPLGIDVPLQIPMVTVLRSAPVDAVLTQVIGVANADCAGRQEYNGRFRVTSGLQDWHGGLSETRTEVGTRPRVLPTGQSMAEVVDLFGDIVPAFAAAQIEDYWAGLIDLTPDAIPVIDADVGIEGLVVTMGFSGHGFCLGPITGKLVSDLVRERPARLAIEPFKYSRFHNSREFTEGATLHG</sequence>
<dbReference type="Gene3D" id="3.30.9.10">
    <property type="entry name" value="D-Amino Acid Oxidase, subunit A, domain 2"/>
    <property type="match status" value="1"/>
</dbReference>
<keyword evidence="4" id="KW-1185">Reference proteome</keyword>
<gene>
    <name evidence="3" type="ORF">VE25_05600</name>
</gene>
<dbReference type="RefSeq" id="WP_046107617.1">
    <property type="nucleotide sequence ID" value="NZ_JZEX01000059.1"/>
</dbReference>
<reference evidence="3 4" key="1">
    <citation type="submission" date="2015-03" db="EMBL/GenBank/DDBJ databases">
        <authorList>
            <person name="Hassan Y.I."/>
            <person name="Lepp D."/>
            <person name="Li X.-Z."/>
            <person name="Zhou T."/>
        </authorList>
    </citation>
    <scope>NUCLEOTIDE SEQUENCE [LARGE SCALE GENOMIC DNA]</scope>
    <source>
        <strain evidence="3 4">BD-c194</strain>
    </source>
</reference>
<proteinExistence type="predicted"/>
<evidence type="ECO:0000313" key="3">
    <source>
        <dbReference type="EMBL" id="KKB12711.1"/>
    </source>
</evidence>
<dbReference type="Pfam" id="PF01266">
    <property type="entry name" value="DAO"/>
    <property type="match status" value="1"/>
</dbReference>
<accession>A0A0F5FV08</accession>
<dbReference type="PANTHER" id="PTHR13847:SF287">
    <property type="entry name" value="FAD-DEPENDENT OXIDOREDUCTASE DOMAIN-CONTAINING PROTEIN 1"/>
    <property type="match status" value="1"/>
</dbReference>
<dbReference type="STRING" id="443610.VE25_05600"/>
<evidence type="ECO:0000313" key="4">
    <source>
        <dbReference type="Proteomes" id="UP000033632"/>
    </source>
</evidence>
<dbReference type="GO" id="GO:0016491">
    <property type="term" value="F:oxidoreductase activity"/>
    <property type="evidence" value="ECO:0007669"/>
    <property type="project" value="UniProtKB-KW"/>
</dbReference>
<name>A0A0F5FV08_9HYPH</name>